<reference evidence="2 3" key="1">
    <citation type="submission" date="2022-04" db="EMBL/GenBank/DDBJ databases">
        <title>Halobacillus sp. isolated from saltern.</title>
        <authorList>
            <person name="Won M."/>
            <person name="Lee C.-M."/>
            <person name="Woen H.-Y."/>
            <person name="Kwon S.-W."/>
        </authorList>
    </citation>
    <scope>NUCLEOTIDE SEQUENCE [LARGE SCALE GENOMIC DNA]</scope>
    <source>
        <strain evidence="2 3">SSTM10-2</strain>
    </source>
</reference>
<organism evidence="2 3">
    <name type="scientific">Halobacillus shinanisalinarum</name>
    <dbReference type="NCBI Taxonomy" id="2932258"/>
    <lineage>
        <taxon>Bacteria</taxon>
        <taxon>Bacillati</taxon>
        <taxon>Bacillota</taxon>
        <taxon>Bacilli</taxon>
        <taxon>Bacillales</taxon>
        <taxon>Bacillaceae</taxon>
        <taxon>Halobacillus</taxon>
    </lineage>
</organism>
<evidence type="ECO:0000259" key="1">
    <source>
        <dbReference type="Pfam" id="PF25852"/>
    </source>
</evidence>
<dbReference type="Pfam" id="PF25852">
    <property type="entry name" value="DUF6242_C"/>
    <property type="match status" value="1"/>
</dbReference>
<keyword evidence="3" id="KW-1185">Reference proteome</keyword>
<evidence type="ECO:0000313" key="3">
    <source>
        <dbReference type="Proteomes" id="UP000831880"/>
    </source>
</evidence>
<proteinExistence type="predicted"/>
<gene>
    <name evidence="2" type="ORF">MUO14_16875</name>
</gene>
<protein>
    <recommendedName>
        <fullName evidence="1">DUF6242 domain-containing protein</fullName>
    </recommendedName>
</protein>
<sequence>MMLSNKRTKVVLGIVAFILLMIGGSAGYYLHFYEENLNKRLPMVVTVKGDRDPEDIAYKFWYTYMQDYKGDNVSSWKRLSDVRFNEFQLLAGDEEEFAVAVTFWAKLEKKNWSVHHSWGKVQKDGTVKDIQWTLRIKRTGENEYTLKRIKPTTATIAGLPPVKDKYQKEAGIDVPDETNRYQIRNGKLEVTYDDGGQWQAVPVALGELFQGDYSGSKKRLIEGSYFISPKKTGFVIGEGDNVNVLLSDDKGETWDKVHIPSTPPRVRLRLLGFTSEQHGYVILTGDRTMSFEAHAIYKTNDGGESWVKTGSVQETNLMVTGGGFINDKLGFMSFGSVRNNGMEYPSLYRTNDGGKHWDKVELPIPAEYQGIFTVAQVPTFDGSQGTLLVNQGPNGDYQGGNVLARFISIDEGATWSFANLVDPDHVLEE</sequence>
<accession>A0ABY4GVM1</accession>
<feature type="domain" description="DUF6242" evidence="1">
    <location>
        <begin position="181"/>
        <end position="369"/>
    </location>
</feature>
<dbReference type="InterPro" id="IPR058667">
    <property type="entry name" value="DUF6242_C"/>
</dbReference>
<dbReference type="EMBL" id="CP095074">
    <property type="protein sequence ID" value="UOQ92153.1"/>
    <property type="molecule type" value="Genomic_DNA"/>
</dbReference>
<dbReference type="InterPro" id="IPR015943">
    <property type="entry name" value="WD40/YVTN_repeat-like_dom_sf"/>
</dbReference>
<dbReference type="SUPFAM" id="SSF110296">
    <property type="entry name" value="Oligoxyloglucan reducing end-specific cellobiohydrolase"/>
    <property type="match status" value="1"/>
</dbReference>
<name>A0ABY4GVM1_9BACI</name>
<dbReference type="RefSeq" id="WP_244751764.1">
    <property type="nucleotide sequence ID" value="NZ_CP095074.1"/>
</dbReference>
<dbReference type="CDD" id="cd15482">
    <property type="entry name" value="Sialidase_non-viral"/>
    <property type="match status" value="1"/>
</dbReference>
<dbReference type="Gene3D" id="2.130.10.10">
    <property type="entry name" value="YVTN repeat-like/Quinoprotein amine dehydrogenase"/>
    <property type="match status" value="1"/>
</dbReference>
<evidence type="ECO:0000313" key="2">
    <source>
        <dbReference type="EMBL" id="UOQ92153.1"/>
    </source>
</evidence>
<dbReference type="Proteomes" id="UP000831880">
    <property type="component" value="Chromosome"/>
</dbReference>